<dbReference type="EMBL" id="CP135996">
    <property type="protein sequence ID" value="WOC33606.1"/>
    <property type="molecule type" value="Genomic_DNA"/>
</dbReference>
<name>A0AA97DDU9_9FIRM</name>
<keyword evidence="3" id="KW-0067">ATP-binding</keyword>
<evidence type="ECO:0000256" key="1">
    <source>
        <dbReference type="ARBA" id="ARBA00006354"/>
    </source>
</evidence>
<dbReference type="PANTHER" id="PTHR32039:SF7">
    <property type="entry name" value="COMPETENCE PROTEIN COMM"/>
    <property type="match status" value="1"/>
</dbReference>
<dbReference type="NCBIfam" id="TIGR00368">
    <property type="entry name" value="YifB family Mg chelatase-like AAA ATPase"/>
    <property type="match status" value="1"/>
</dbReference>
<keyword evidence="6" id="KW-1185">Reference proteome</keyword>
<dbReference type="RefSeq" id="WP_275845071.1">
    <property type="nucleotide sequence ID" value="NZ_CP135996.1"/>
</dbReference>
<dbReference type="Gene3D" id="3.30.230.10">
    <property type="match status" value="1"/>
</dbReference>
<dbReference type="PRINTS" id="PR01657">
    <property type="entry name" value="MCMFAMILY"/>
</dbReference>
<dbReference type="Proteomes" id="UP001300604">
    <property type="component" value="Chromosome"/>
</dbReference>
<dbReference type="Pfam" id="PF13335">
    <property type="entry name" value="Mg_chelatase_C"/>
    <property type="match status" value="1"/>
</dbReference>
<dbReference type="InterPro" id="IPR003593">
    <property type="entry name" value="AAA+_ATPase"/>
</dbReference>
<keyword evidence="2" id="KW-0547">Nucleotide-binding</keyword>
<dbReference type="Gene3D" id="3.40.50.300">
    <property type="entry name" value="P-loop containing nucleotide triphosphate hydrolases"/>
    <property type="match status" value="1"/>
</dbReference>
<evidence type="ECO:0000256" key="3">
    <source>
        <dbReference type="ARBA" id="ARBA00022840"/>
    </source>
</evidence>
<dbReference type="InterPro" id="IPR001208">
    <property type="entry name" value="MCM_dom"/>
</dbReference>
<dbReference type="PANTHER" id="PTHR32039">
    <property type="entry name" value="MAGNESIUM-CHELATASE SUBUNIT CHLI"/>
    <property type="match status" value="1"/>
</dbReference>
<dbReference type="KEGG" id="carl:PXC00_06985"/>
<dbReference type="Pfam" id="PF01078">
    <property type="entry name" value="Mg_chelatase"/>
    <property type="match status" value="1"/>
</dbReference>
<organism evidence="5 6">
    <name type="scientific">Caproicibacterium argilliputei</name>
    <dbReference type="NCBI Taxonomy" id="3030016"/>
    <lineage>
        <taxon>Bacteria</taxon>
        <taxon>Bacillati</taxon>
        <taxon>Bacillota</taxon>
        <taxon>Clostridia</taxon>
        <taxon>Eubacteriales</taxon>
        <taxon>Oscillospiraceae</taxon>
        <taxon>Caproicibacterium</taxon>
    </lineage>
</organism>
<dbReference type="Pfam" id="PF13541">
    <property type="entry name" value="ChlI"/>
    <property type="match status" value="1"/>
</dbReference>
<dbReference type="SUPFAM" id="SSF52540">
    <property type="entry name" value="P-loop containing nucleoside triphosphate hydrolases"/>
    <property type="match status" value="1"/>
</dbReference>
<feature type="domain" description="AAA+ ATPase" evidence="4">
    <location>
        <begin position="210"/>
        <end position="393"/>
    </location>
</feature>
<evidence type="ECO:0000259" key="4">
    <source>
        <dbReference type="SMART" id="SM00382"/>
    </source>
</evidence>
<dbReference type="InterPro" id="IPR014721">
    <property type="entry name" value="Ribsml_uS5_D2-typ_fold_subgr"/>
</dbReference>
<reference evidence="5" key="1">
    <citation type="submission" date="2023-09" db="EMBL/GenBank/DDBJ databases">
        <authorList>
            <person name="Zeng C."/>
        </authorList>
    </citation>
    <scope>NUCLEOTIDE SEQUENCE</scope>
    <source>
        <strain evidence="5">ZCY20-5</strain>
    </source>
</reference>
<sequence>MVTQVYSMGLYGMEAFPVLVESDITRALPSFDMVGLPDAAVKESKDRVRSAMKNCGFSFPEGKVTVNFAPADKRKEGPIYDLPLFITILRATGQLTEDPGRSVFLGELSLNGDLRPVRGILPMTIGAQENGFTRIFVPEQNAAEAAAVENIQVFPAKNVRDVTAFLCGNQQLTAAKPVSAPPEALDHTLDFADVRGQVQSKRGLEIAAAGGHNVLLIGPPGSGKSMLAKRLPSILPDMTLRERMETTKIHSIAGALPSDTSLVSVRPFRAPHHTISPSGLSGGGSMPRPGELSLAHNGVLFLDELPEFSRNTMEVLRQPIEDGVVTISRVSGTVTYPCSVMLVAAMNPCPCGYFGHPTHPCTCRPDQVSRYLSRVSGPLLDRLDLHIEVPPVNFESLSGVQKAEPSSEIRKRVNAAREIQNERFRGTPITCNARITPDLLNDACRLSPAGKELLKAAFEKLGLSARAYDRVLKVARTIADLAGSTDIEAEHAAESVQYRSLDRKYWERRR</sequence>
<dbReference type="InterPro" id="IPR025158">
    <property type="entry name" value="Mg_chelat-rel_C"/>
</dbReference>
<dbReference type="InterPro" id="IPR027417">
    <property type="entry name" value="P-loop_NTPase"/>
</dbReference>
<dbReference type="GO" id="GO:0005524">
    <property type="term" value="F:ATP binding"/>
    <property type="evidence" value="ECO:0007669"/>
    <property type="project" value="UniProtKB-KW"/>
</dbReference>
<dbReference type="SMART" id="SM00382">
    <property type="entry name" value="AAA"/>
    <property type="match status" value="1"/>
</dbReference>
<evidence type="ECO:0000313" key="6">
    <source>
        <dbReference type="Proteomes" id="UP001300604"/>
    </source>
</evidence>
<protein>
    <submittedName>
        <fullName evidence="5">YifB family Mg chelatase-like AAA ATPase</fullName>
    </submittedName>
</protein>
<dbReference type="InterPro" id="IPR020568">
    <property type="entry name" value="Ribosomal_Su5_D2-typ_SF"/>
</dbReference>
<accession>A0AA97DDU9</accession>
<proteinExistence type="inferred from homology"/>
<evidence type="ECO:0000313" key="5">
    <source>
        <dbReference type="EMBL" id="WOC33606.1"/>
    </source>
</evidence>
<comment type="similarity">
    <text evidence="1">Belongs to the Mg-chelatase subunits D/I family. ComM subfamily.</text>
</comment>
<evidence type="ECO:0000256" key="2">
    <source>
        <dbReference type="ARBA" id="ARBA00022741"/>
    </source>
</evidence>
<dbReference type="InterPro" id="IPR000523">
    <property type="entry name" value="Mg_chelatse_chII-like_cat_dom"/>
</dbReference>
<reference evidence="5" key="2">
    <citation type="submission" date="2024-06" db="EMBL/GenBank/DDBJ databases">
        <title>Caproicibacterium argilliputei sp. nov, a novel caproic acid producing anaerobic bacterium isolated from pit mud.</title>
        <authorList>
            <person name="Xia S."/>
        </authorList>
    </citation>
    <scope>NUCLEOTIDE SEQUENCE</scope>
    <source>
        <strain evidence="5">ZCY20-5</strain>
    </source>
</reference>
<dbReference type="AlphaFoldDB" id="A0AA97DDU9"/>
<dbReference type="InterPro" id="IPR045006">
    <property type="entry name" value="CHLI-like"/>
</dbReference>
<dbReference type="GO" id="GO:0003677">
    <property type="term" value="F:DNA binding"/>
    <property type="evidence" value="ECO:0007669"/>
    <property type="project" value="InterPro"/>
</dbReference>
<dbReference type="SUPFAM" id="SSF54211">
    <property type="entry name" value="Ribosomal protein S5 domain 2-like"/>
    <property type="match status" value="1"/>
</dbReference>
<gene>
    <name evidence="5" type="ORF">PXC00_06985</name>
</gene>
<dbReference type="InterPro" id="IPR004482">
    <property type="entry name" value="Mg_chelat-rel"/>
</dbReference>